<sequence>MSDTPKDLIVLQLEPPPQESWDSKMRLILDYERFGVSVPENLTSFPIPLINDSVSTQPSRSVTPMKAGVDFIRSPRDSFLSAAPKSATVLAGSTQPGSSTRAPKPAKVTRVMLEPHDPVGQLFKVCLVSPQPREEDPGYEEVLELGFDTRSPDTWVYGQGYALLRNNSVTDELEYAEIPAGTKFLHNGVVTGWDENEGNHGVRIFVICSSSKVPFKLRTQPNTAGLREVSGSFDWQIAVAVAAPRMTLRKPYDGILGMAVPTSNWSHLDPPLKKFVPALEEAKLLNNNTERYYVRLIPGCGNPLGKEIWMIRLLSIKFVSNHGGQFLPEEKTFVDTDGKAGIAVLIDSGTSYSWLPGTVEWLEKLLPRLDFLSGESSYGIGPPLNMNDVSVMFTFKGREGADDVQISCSSIRFLTGGHKAGSMSAFSYGRDRAIPEGYQECLLREAGEVSEAGGIKIPAILGQNFLQCFMSEFNFPHGLGEPSMRFVEQRTPGAWTIPAVPV</sequence>
<dbReference type="Proteomes" id="UP000298327">
    <property type="component" value="Unassembled WGS sequence"/>
</dbReference>
<dbReference type="InterPro" id="IPR021109">
    <property type="entry name" value="Peptidase_aspartic_dom_sf"/>
</dbReference>
<proteinExistence type="predicted"/>
<keyword evidence="1" id="KW-0378">Hydrolase</keyword>
<keyword evidence="3" id="KW-1185">Reference proteome</keyword>
<accession>A0A4Y9XNE2</accession>
<keyword evidence="1" id="KW-0645">Protease</keyword>
<dbReference type="PROSITE" id="PS00141">
    <property type="entry name" value="ASP_PROTEASE"/>
    <property type="match status" value="1"/>
</dbReference>
<dbReference type="OrthoDB" id="3055902at2759"/>
<evidence type="ECO:0000313" key="2">
    <source>
        <dbReference type="EMBL" id="TFY51272.1"/>
    </source>
</evidence>
<evidence type="ECO:0000256" key="1">
    <source>
        <dbReference type="ARBA" id="ARBA00022750"/>
    </source>
</evidence>
<organism evidence="2 3">
    <name type="scientific">Dentipellis fragilis</name>
    <dbReference type="NCBI Taxonomy" id="205917"/>
    <lineage>
        <taxon>Eukaryota</taxon>
        <taxon>Fungi</taxon>
        <taxon>Dikarya</taxon>
        <taxon>Basidiomycota</taxon>
        <taxon>Agaricomycotina</taxon>
        <taxon>Agaricomycetes</taxon>
        <taxon>Russulales</taxon>
        <taxon>Hericiaceae</taxon>
        <taxon>Dentipellis</taxon>
    </lineage>
</organism>
<reference evidence="2 3" key="1">
    <citation type="submission" date="2019-02" db="EMBL/GenBank/DDBJ databases">
        <title>Genome sequencing of the rare red list fungi Dentipellis fragilis.</title>
        <authorList>
            <person name="Buettner E."/>
            <person name="Kellner H."/>
        </authorList>
    </citation>
    <scope>NUCLEOTIDE SEQUENCE [LARGE SCALE GENOMIC DNA]</scope>
    <source>
        <strain evidence="2 3">DSM 105465</strain>
    </source>
</reference>
<comment type="caution">
    <text evidence="2">The sequence shown here is derived from an EMBL/GenBank/DDBJ whole genome shotgun (WGS) entry which is preliminary data.</text>
</comment>
<keyword evidence="1" id="KW-0064">Aspartyl protease</keyword>
<dbReference type="AlphaFoldDB" id="A0A4Y9XNE2"/>
<gene>
    <name evidence="2" type="ORF">EVG20_g11078</name>
</gene>
<dbReference type="EMBL" id="SEOQ01001564">
    <property type="protein sequence ID" value="TFY51272.1"/>
    <property type="molecule type" value="Genomic_DNA"/>
</dbReference>
<dbReference type="SUPFAM" id="SSF50630">
    <property type="entry name" value="Acid proteases"/>
    <property type="match status" value="1"/>
</dbReference>
<name>A0A4Y9XNE2_9AGAM</name>
<dbReference type="InterPro" id="IPR001969">
    <property type="entry name" value="Aspartic_peptidase_AS"/>
</dbReference>
<protein>
    <submittedName>
        <fullName evidence="2">Uncharacterized protein</fullName>
    </submittedName>
</protein>
<dbReference type="GO" id="GO:0006508">
    <property type="term" value="P:proteolysis"/>
    <property type="evidence" value="ECO:0007669"/>
    <property type="project" value="InterPro"/>
</dbReference>
<evidence type="ECO:0000313" key="3">
    <source>
        <dbReference type="Proteomes" id="UP000298327"/>
    </source>
</evidence>
<dbReference type="GO" id="GO:0004190">
    <property type="term" value="F:aspartic-type endopeptidase activity"/>
    <property type="evidence" value="ECO:0007669"/>
    <property type="project" value="UniProtKB-KW"/>
</dbReference>